<dbReference type="FunFam" id="3.40.50.300:FF:001025">
    <property type="entry name" value="ATPase family, AAA domain-containing 2B"/>
    <property type="match status" value="1"/>
</dbReference>
<evidence type="ECO:0000256" key="5">
    <source>
        <dbReference type="SAM" id="MobiDB-lite"/>
    </source>
</evidence>
<sequence length="736" mass="81829">MPRLSLRTGLDRDVYQLVRKLEDDLENDTEPGKGARPRLTVAVVYDYIRGSNSSLRRQKRKPLEESIERVLKFRKQDLEDQESEVEEVDSAKEAPATPVVDSSLLNRQLARRWKLAEQKGKGQKDQEGKEQEKEDKADTSEGADKMNGSKKRRRSRSPSTTGRARTTDGEQNATEAPSKLLMPKRPKTNKGYTVADLTGLPLLGGIDGVVEDFEVDVWPQMVRREDPTDGEDVMMEDHRPAHSVPATLLFSGPVGCGKSALLAHLASRWKVPLLQVDCVVLETSERVEKTLSDVFDEATGMAPCIIQIQKIDRLWQSQGTTQSPPNAAASHMEQFLRRLTRAKRQGQRIAIAATTARPESIPGELHKYGLLEDTYSIKAPTEKARKEILEAIGREHGDPPLDYTSIARRTHGYVGDDLQLVALKSRNFAYSANRPVILEDFEKAISLFTPHLYREGFTAIPDVTLDQVGGLRNVISLLELNVITRIKHPELYEGVSKPAGVLLWGPPGCGKTYVAQAIANAAQASFILVNGPELLDKYVGESERKIRALFERARTCAPCLVFLDEIDSLVPRRENTSTEAGTRVVNTFLTELDGARGRAGVYVVAATNRPDMIDPAMFRTGRFNRKVYVDLPSEDERLDILRTMARSRRLGSDPEVVEAVARDPRCRNFSGADLSELSDRAVLEAVQRVMRDPAATRASVAPSKGDWEAALKGLKPSVTNIELYRAMALAEEMAEM</sequence>
<keyword evidence="4" id="KW-0175">Coiled coil</keyword>
<dbReference type="SMART" id="SM00382">
    <property type="entry name" value="AAA"/>
    <property type="match status" value="2"/>
</dbReference>
<feature type="compositionally biased region" description="Basic and acidic residues" evidence="5">
    <location>
        <begin position="114"/>
        <end position="144"/>
    </location>
</feature>
<protein>
    <recommendedName>
        <fullName evidence="6">AAA+ ATPase domain-containing protein</fullName>
    </recommendedName>
</protein>
<dbReference type="InParanoid" id="A0A2N3N3K6"/>
<feature type="region of interest" description="Disordered" evidence="5">
    <location>
        <begin position="78"/>
        <end position="188"/>
    </location>
</feature>
<dbReference type="GO" id="GO:0005524">
    <property type="term" value="F:ATP binding"/>
    <property type="evidence" value="ECO:0007669"/>
    <property type="project" value="UniProtKB-KW"/>
</dbReference>
<dbReference type="VEuPathDB" id="FungiDB:jhhlp_005591"/>
<name>A0A2N3N3K6_9PEZI</name>
<dbReference type="OrthoDB" id="27435at2759"/>
<dbReference type="Proteomes" id="UP000233524">
    <property type="component" value="Unassembled WGS sequence"/>
</dbReference>
<comment type="caution">
    <text evidence="7">The sequence shown here is derived from an EMBL/GenBank/DDBJ whole genome shotgun (WGS) entry which is preliminary data.</text>
</comment>
<evidence type="ECO:0000256" key="3">
    <source>
        <dbReference type="ARBA" id="ARBA00022840"/>
    </source>
</evidence>
<dbReference type="GO" id="GO:0042254">
    <property type="term" value="P:ribosome biogenesis"/>
    <property type="evidence" value="ECO:0007669"/>
    <property type="project" value="TreeGrafter"/>
</dbReference>
<organism evidence="7 8">
    <name type="scientific">Lomentospora prolificans</name>
    <dbReference type="NCBI Taxonomy" id="41688"/>
    <lineage>
        <taxon>Eukaryota</taxon>
        <taxon>Fungi</taxon>
        <taxon>Dikarya</taxon>
        <taxon>Ascomycota</taxon>
        <taxon>Pezizomycotina</taxon>
        <taxon>Sordariomycetes</taxon>
        <taxon>Hypocreomycetidae</taxon>
        <taxon>Microascales</taxon>
        <taxon>Microascaceae</taxon>
        <taxon>Lomentospora</taxon>
    </lineage>
</organism>
<dbReference type="GO" id="GO:1990275">
    <property type="term" value="F:preribosome binding"/>
    <property type="evidence" value="ECO:0007669"/>
    <property type="project" value="TreeGrafter"/>
</dbReference>
<reference evidence="7 8" key="1">
    <citation type="journal article" date="2017" name="G3 (Bethesda)">
        <title>First Draft Genome Sequence of the Pathogenic Fungus Lomentospora prolificans (Formerly Scedosporium prolificans).</title>
        <authorList>
            <person name="Luo R."/>
            <person name="Zimin A."/>
            <person name="Workman R."/>
            <person name="Fan Y."/>
            <person name="Pertea G."/>
            <person name="Grossman N."/>
            <person name="Wear M.P."/>
            <person name="Jia B."/>
            <person name="Miller H."/>
            <person name="Casadevall A."/>
            <person name="Timp W."/>
            <person name="Zhang S.X."/>
            <person name="Salzberg S.L."/>
        </authorList>
    </citation>
    <scope>NUCLEOTIDE SEQUENCE [LARGE SCALE GENOMIC DNA]</scope>
    <source>
        <strain evidence="7 8">JHH-5317</strain>
    </source>
</reference>
<keyword evidence="8" id="KW-1185">Reference proteome</keyword>
<evidence type="ECO:0000259" key="6">
    <source>
        <dbReference type="SMART" id="SM00382"/>
    </source>
</evidence>
<dbReference type="PANTHER" id="PTHR23077">
    <property type="entry name" value="AAA-FAMILY ATPASE"/>
    <property type="match status" value="1"/>
</dbReference>
<dbReference type="SUPFAM" id="SSF52540">
    <property type="entry name" value="P-loop containing nucleoside triphosphate hydrolases"/>
    <property type="match status" value="2"/>
</dbReference>
<keyword evidence="3" id="KW-0067">ATP-binding</keyword>
<dbReference type="GO" id="GO:0005634">
    <property type="term" value="C:nucleus"/>
    <property type="evidence" value="ECO:0007669"/>
    <property type="project" value="TreeGrafter"/>
</dbReference>
<evidence type="ECO:0000256" key="2">
    <source>
        <dbReference type="ARBA" id="ARBA00022741"/>
    </source>
</evidence>
<dbReference type="STRING" id="41688.A0A2N3N3K6"/>
<dbReference type="InterPro" id="IPR050168">
    <property type="entry name" value="AAA_ATPase_domain"/>
</dbReference>
<dbReference type="Gene3D" id="3.40.50.300">
    <property type="entry name" value="P-loop containing nucleotide triphosphate hydrolases"/>
    <property type="match status" value="2"/>
</dbReference>
<feature type="domain" description="AAA+ ATPase" evidence="6">
    <location>
        <begin position="497"/>
        <end position="633"/>
    </location>
</feature>
<dbReference type="Pfam" id="PF00004">
    <property type="entry name" value="AAA"/>
    <property type="match status" value="2"/>
</dbReference>
<dbReference type="GO" id="GO:0016887">
    <property type="term" value="F:ATP hydrolysis activity"/>
    <property type="evidence" value="ECO:0007669"/>
    <property type="project" value="InterPro"/>
</dbReference>
<evidence type="ECO:0000256" key="1">
    <source>
        <dbReference type="ARBA" id="ARBA00006914"/>
    </source>
</evidence>
<comment type="similarity">
    <text evidence="1">Belongs to the AAA ATPase family.</text>
</comment>
<keyword evidence="2" id="KW-0547">Nucleotide-binding</keyword>
<dbReference type="EMBL" id="NLAX01000701">
    <property type="protein sequence ID" value="PKS06994.1"/>
    <property type="molecule type" value="Genomic_DNA"/>
</dbReference>
<dbReference type="InterPro" id="IPR003959">
    <property type="entry name" value="ATPase_AAA_core"/>
</dbReference>
<dbReference type="GO" id="GO:0003723">
    <property type="term" value="F:RNA binding"/>
    <property type="evidence" value="ECO:0007669"/>
    <property type="project" value="TreeGrafter"/>
</dbReference>
<accession>A0A2N3N3K6</accession>
<evidence type="ECO:0000313" key="8">
    <source>
        <dbReference type="Proteomes" id="UP000233524"/>
    </source>
</evidence>
<dbReference type="InterPro" id="IPR003593">
    <property type="entry name" value="AAA+_ATPase"/>
</dbReference>
<dbReference type="AlphaFoldDB" id="A0A2N3N3K6"/>
<proteinExistence type="inferred from homology"/>
<dbReference type="PANTHER" id="PTHR23077:SF171">
    <property type="entry name" value="NUCLEAR VALOSIN-CONTAINING PROTEIN-LIKE"/>
    <property type="match status" value="1"/>
</dbReference>
<dbReference type="Gene3D" id="1.10.8.60">
    <property type="match status" value="2"/>
</dbReference>
<feature type="compositionally biased region" description="Acidic residues" evidence="5">
    <location>
        <begin position="79"/>
        <end position="88"/>
    </location>
</feature>
<gene>
    <name evidence="7" type="ORF">jhhlp_005591</name>
</gene>
<evidence type="ECO:0000256" key="4">
    <source>
        <dbReference type="ARBA" id="ARBA00023054"/>
    </source>
</evidence>
<dbReference type="InterPro" id="IPR027417">
    <property type="entry name" value="P-loop_NTPase"/>
</dbReference>
<feature type="domain" description="AAA+ ATPase" evidence="6">
    <location>
        <begin position="244"/>
        <end position="373"/>
    </location>
</feature>
<evidence type="ECO:0000313" key="7">
    <source>
        <dbReference type="EMBL" id="PKS06994.1"/>
    </source>
</evidence>